<keyword evidence="1" id="KW-0732">Signal</keyword>
<evidence type="ECO:0000313" key="2">
    <source>
        <dbReference type="EMBL" id="MBM6661716.1"/>
    </source>
</evidence>
<name>A0A938WMV2_9BACT</name>
<feature type="signal peptide" evidence="1">
    <location>
        <begin position="1"/>
        <end position="19"/>
    </location>
</feature>
<keyword evidence="3" id="KW-1185">Reference proteome</keyword>
<protein>
    <recommendedName>
        <fullName evidence="4">Lipoprotein</fullName>
    </recommendedName>
</protein>
<sequence>MRLLALMACALLMAGCATTKNEAYRARHDVTHTAAHRHDSTMSVATLRDSISIVHKGDTVTKYVERTRYRLSTRADTVFCYRLRTDTLVVVRSDSVVVHRPLHAGKRLRWYTALHILAACAASRPSCGLFSFT</sequence>
<accession>A0A938WMV2</accession>
<reference evidence="2 3" key="1">
    <citation type="journal article" date="2021" name="Sci. Rep.">
        <title>The distribution of antibiotic resistance genes in chicken gut microbiota commensals.</title>
        <authorList>
            <person name="Juricova H."/>
            <person name="Matiasovicova J."/>
            <person name="Kubasova T."/>
            <person name="Cejkova D."/>
            <person name="Rychlik I."/>
        </authorList>
    </citation>
    <scope>NUCLEOTIDE SEQUENCE [LARGE SCALE GENOMIC DNA]</scope>
    <source>
        <strain evidence="2 3">An819</strain>
    </source>
</reference>
<dbReference type="RefSeq" id="WP_205109431.1">
    <property type="nucleotide sequence ID" value="NZ_JACJJL010000011.1"/>
</dbReference>
<dbReference type="PROSITE" id="PS51257">
    <property type="entry name" value="PROKAR_LIPOPROTEIN"/>
    <property type="match status" value="1"/>
</dbReference>
<gene>
    <name evidence="2" type="ORF">H6B30_08130</name>
</gene>
<feature type="chain" id="PRO_5037312459" description="Lipoprotein" evidence="1">
    <location>
        <begin position="20"/>
        <end position="133"/>
    </location>
</feature>
<proteinExistence type="predicted"/>
<comment type="caution">
    <text evidence="2">The sequence shown here is derived from an EMBL/GenBank/DDBJ whole genome shotgun (WGS) entry which is preliminary data.</text>
</comment>
<organism evidence="2 3">
    <name type="scientific">Marseilla massiliensis</name>
    <dbReference type="NCBI Taxonomy" id="1841864"/>
    <lineage>
        <taxon>Bacteria</taxon>
        <taxon>Pseudomonadati</taxon>
        <taxon>Bacteroidota</taxon>
        <taxon>Bacteroidia</taxon>
        <taxon>Bacteroidales</taxon>
        <taxon>Prevotellaceae</taxon>
        <taxon>Marseilla</taxon>
    </lineage>
</organism>
<dbReference type="EMBL" id="JACJJL010000011">
    <property type="protein sequence ID" value="MBM6661716.1"/>
    <property type="molecule type" value="Genomic_DNA"/>
</dbReference>
<evidence type="ECO:0008006" key="4">
    <source>
        <dbReference type="Google" id="ProtNLM"/>
    </source>
</evidence>
<evidence type="ECO:0000313" key="3">
    <source>
        <dbReference type="Proteomes" id="UP000764045"/>
    </source>
</evidence>
<dbReference type="AlphaFoldDB" id="A0A938WMV2"/>
<dbReference type="Proteomes" id="UP000764045">
    <property type="component" value="Unassembled WGS sequence"/>
</dbReference>
<evidence type="ECO:0000256" key="1">
    <source>
        <dbReference type="SAM" id="SignalP"/>
    </source>
</evidence>